<feature type="transmembrane region" description="Helical" evidence="7">
    <location>
        <begin position="116"/>
        <end position="134"/>
    </location>
</feature>
<feature type="transmembrane region" description="Helical" evidence="7">
    <location>
        <begin position="265"/>
        <end position="283"/>
    </location>
</feature>
<evidence type="ECO:0000256" key="6">
    <source>
        <dbReference type="ARBA" id="ARBA00023136"/>
    </source>
</evidence>
<keyword evidence="3" id="KW-1003">Cell membrane</keyword>
<evidence type="ECO:0000256" key="3">
    <source>
        <dbReference type="ARBA" id="ARBA00022475"/>
    </source>
</evidence>
<comment type="subcellular location">
    <subcellularLocation>
        <location evidence="1">Cell membrane</location>
        <topology evidence="1">Multi-pass membrane protein</topology>
    </subcellularLocation>
</comment>
<keyword evidence="10" id="KW-1185">Reference proteome</keyword>
<keyword evidence="9" id="KW-0808">Transferase</keyword>
<evidence type="ECO:0000313" key="10">
    <source>
        <dbReference type="Proteomes" id="UP000680279"/>
    </source>
</evidence>
<comment type="similarity">
    <text evidence="2">Belongs to the acyltransferase 3 family.</text>
</comment>
<keyword evidence="9" id="KW-0012">Acyltransferase</keyword>
<evidence type="ECO:0000256" key="4">
    <source>
        <dbReference type="ARBA" id="ARBA00022692"/>
    </source>
</evidence>
<dbReference type="RefSeq" id="WP_018705998.1">
    <property type="nucleotide sequence ID" value="NZ_BOQT01000006.1"/>
</dbReference>
<dbReference type="GO" id="GO:0016746">
    <property type="term" value="F:acyltransferase activity"/>
    <property type="evidence" value="ECO:0007669"/>
    <property type="project" value="UniProtKB-KW"/>
</dbReference>
<feature type="transmembrane region" description="Helical" evidence="7">
    <location>
        <begin position="295"/>
        <end position="321"/>
    </location>
</feature>
<dbReference type="Pfam" id="PF01757">
    <property type="entry name" value="Acyl_transf_3"/>
    <property type="match status" value="1"/>
</dbReference>
<dbReference type="EMBL" id="BOQT01000006">
    <property type="protein sequence ID" value="GIN21000.1"/>
    <property type="molecule type" value="Genomic_DNA"/>
</dbReference>
<feature type="transmembrane region" description="Helical" evidence="7">
    <location>
        <begin position="235"/>
        <end position="253"/>
    </location>
</feature>
<feature type="transmembrane region" description="Helical" evidence="7">
    <location>
        <begin position="202"/>
        <end position="223"/>
    </location>
</feature>
<feature type="transmembrane region" description="Helical" evidence="7">
    <location>
        <begin position="76"/>
        <end position="96"/>
    </location>
</feature>
<keyword evidence="6 7" id="KW-0472">Membrane</keyword>
<comment type="caution">
    <text evidence="9">The sequence shown here is derived from an EMBL/GenBank/DDBJ whole genome shotgun (WGS) entry which is preliminary data.</text>
</comment>
<reference evidence="9 10" key="1">
    <citation type="submission" date="2021-03" db="EMBL/GenBank/DDBJ databases">
        <title>Antimicrobial resistance genes in bacteria isolated from Japanese honey, and their potential for conferring macrolide and lincosamide resistance in the American foulbrood pathogen Paenibacillus larvae.</title>
        <authorList>
            <person name="Okamoto M."/>
            <person name="Kumagai M."/>
            <person name="Kanamori H."/>
            <person name="Takamatsu D."/>
        </authorList>
    </citation>
    <scope>NUCLEOTIDE SEQUENCE [LARGE SCALE GENOMIC DNA]</scope>
    <source>
        <strain evidence="9 10">J1TS3</strain>
    </source>
</reference>
<evidence type="ECO:0000259" key="8">
    <source>
        <dbReference type="Pfam" id="PF01757"/>
    </source>
</evidence>
<proteinExistence type="inferred from homology"/>
<sequence length="346" mass="40150">MIKEWNLLRTLACLSIVFLHSTTQMSKVIDHPQIDFYYYGRIFLCMATPAFIVLSIVILANRYPNRLPSDFWGKRVNYIFIPFLFFAVIDAFVTKYLDHNVVIEEKITENILTGNFVGWFILVIFQFYALHYLVTKLKMSMKWMLPLSLILMFCYLFAINEKIIKIDSISQVLRLPFLAWFGYFTVAYVIGKYYKKLSAVLLSYRWLTLGFFVLSAAFVYFSYESGLVTGTHSRRMDLFPLVISFCLTVFAWGQKIPASKIINQISNYSFGIYLLHWQFQRLLAPHLGGMFSSYFANVLLLFTVSLAASILTIKLISYLPFSSFIVGKVKKVKKESVHSELKEQTA</sequence>
<accession>A0ABQ4K748</accession>
<evidence type="ECO:0000256" key="1">
    <source>
        <dbReference type="ARBA" id="ARBA00004651"/>
    </source>
</evidence>
<keyword evidence="5 7" id="KW-1133">Transmembrane helix</keyword>
<feature type="transmembrane region" description="Helical" evidence="7">
    <location>
        <begin position="143"/>
        <end position="160"/>
    </location>
</feature>
<dbReference type="InterPro" id="IPR002656">
    <property type="entry name" value="Acyl_transf_3_dom"/>
</dbReference>
<gene>
    <name evidence="9" type="primary">yfiQ</name>
    <name evidence="9" type="ORF">J1TS3_21340</name>
</gene>
<dbReference type="Proteomes" id="UP000680279">
    <property type="component" value="Unassembled WGS sequence"/>
</dbReference>
<feature type="domain" description="Acyltransferase 3" evidence="8">
    <location>
        <begin position="3"/>
        <end position="312"/>
    </location>
</feature>
<feature type="transmembrane region" description="Helical" evidence="7">
    <location>
        <begin position="36"/>
        <end position="60"/>
    </location>
</feature>
<organism evidence="9 10">
    <name type="scientific">Siminovitchia fordii</name>
    <dbReference type="NCBI Taxonomy" id="254759"/>
    <lineage>
        <taxon>Bacteria</taxon>
        <taxon>Bacillati</taxon>
        <taxon>Bacillota</taxon>
        <taxon>Bacilli</taxon>
        <taxon>Bacillales</taxon>
        <taxon>Bacillaceae</taxon>
        <taxon>Siminovitchia</taxon>
    </lineage>
</organism>
<protein>
    <submittedName>
        <fullName evidence="9">Membrane-bound acyltransferase YfiQ</fullName>
    </submittedName>
</protein>
<dbReference type="PANTHER" id="PTHR40074:SF2">
    <property type="entry name" value="O-ACETYLTRANSFERASE WECH"/>
    <property type="match status" value="1"/>
</dbReference>
<evidence type="ECO:0000256" key="7">
    <source>
        <dbReference type="SAM" id="Phobius"/>
    </source>
</evidence>
<evidence type="ECO:0000313" key="9">
    <source>
        <dbReference type="EMBL" id="GIN21000.1"/>
    </source>
</evidence>
<feature type="transmembrane region" description="Helical" evidence="7">
    <location>
        <begin position="172"/>
        <end position="190"/>
    </location>
</feature>
<keyword evidence="4 7" id="KW-0812">Transmembrane</keyword>
<dbReference type="PANTHER" id="PTHR40074">
    <property type="entry name" value="O-ACETYLTRANSFERASE WECH"/>
    <property type="match status" value="1"/>
</dbReference>
<name>A0ABQ4K748_9BACI</name>
<evidence type="ECO:0000256" key="5">
    <source>
        <dbReference type="ARBA" id="ARBA00022989"/>
    </source>
</evidence>
<evidence type="ECO:0000256" key="2">
    <source>
        <dbReference type="ARBA" id="ARBA00007400"/>
    </source>
</evidence>